<comment type="caution">
    <text evidence="1">The sequence shown here is derived from an EMBL/GenBank/DDBJ whole genome shotgun (WGS) entry which is preliminary data.</text>
</comment>
<protein>
    <submittedName>
        <fullName evidence="1">Acyl carrier protein</fullName>
    </submittedName>
</protein>
<dbReference type="Proteomes" id="UP000658131">
    <property type="component" value="Unassembled WGS sequence"/>
</dbReference>
<dbReference type="EMBL" id="JACRTB010000005">
    <property type="protein sequence ID" value="MBC8575544.1"/>
    <property type="molecule type" value="Genomic_DNA"/>
</dbReference>
<dbReference type="Gene3D" id="3.40.50.12780">
    <property type="entry name" value="N-terminal domain of ligase-like"/>
    <property type="match status" value="1"/>
</dbReference>
<name>A0ABR7NGM9_9FIRM</name>
<accession>A0ABR7NGM9</accession>
<proteinExistence type="predicted"/>
<dbReference type="SUPFAM" id="SSF56801">
    <property type="entry name" value="Acetyl-CoA synthetase-like"/>
    <property type="match status" value="1"/>
</dbReference>
<sequence>MNRIEKMYQELLLFGNGPLLEEMPRCTLADKGIAGPTAAHRIEEVHTPLNLAYLTFTTGSSAFQNIVGITHQELPARIEAGKRALEMAGIRTGDHIIITYPPLVNVFTRRALDEYGVKAEFILRPSRDALLTALCGQNPRAVIGESAFLRSALIDAERLGIREHLPSKMILVAAGSPLDAQLAEEVQKFAGASLHDLYGCQEFGWLTLDGIPLRKDIVLWDSGRSDLRRHLIVGGIATGDCFLTGRHPLNSKGCILTATRMRAETDPETTVVACTASGYETVVRAARTVLRIKGRIVRVSQDLVRGAPHTMLSVSLPGVQRTLSLEGPAATRMFDDLLEAQRAYQREAKTDPVWSKSC</sequence>
<dbReference type="InterPro" id="IPR042099">
    <property type="entry name" value="ANL_N_sf"/>
</dbReference>
<evidence type="ECO:0000313" key="1">
    <source>
        <dbReference type="EMBL" id="MBC8575544.1"/>
    </source>
</evidence>
<reference evidence="1 2" key="1">
    <citation type="submission" date="2020-08" db="EMBL/GenBank/DDBJ databases">
        <title>Genome public.</title>
        <authorList>
            <person name="Liu C."/>
            <person name="Sun Q."/>
        </authorList>
    </citation>
    <scope>NUCLEOTIDE SEQUENCE [LARGE SCALE GENOMIC DNA]</scope>
    <source>
        <strain evidence="1 2">BX1</strain>
    </source>
</reference>
<dbReference type="RefSeq" id="WP_262399168.1">
    <property type="nucleotide sequence ID" value="NZ_JACRTB010000005.1"/>
</dbReference>
<evidence type="ECO:0000313" key="2">
    <source>
        <dbReference type="Proteomes" id="UP000658131"/>
    </source>
</evidence>
<keyword evidence="2" id="KW-1185">Reference proteome</keyword>
<organism evidence="1 2">
    <name type="scientific">Yanshouia hominis</name>
    <dbReference type="NCBI Taxonomy" id="2763673"/>
    <lineage>
        <taxon>Bacteria</taxon>
        <taxon>Bacillati</taxon>
        <taxon>Bacillota</taxon>
        <taxon>Clostridia</taxon>
        <taxon>Eubacteriales</taxon>
        <taxon>Oscillospiraceae</taxon>
        <taxon>Yanshouia</taxon>
    </lineage>
</organism>
<gene>
    <name evidence="1" type="ORF">H8717_03835</name>
</gene>